<dbReference type="PIRSF" id="PIRSF031501">
    <property type="entry name" value="QueT"/>
    <property type="match status" value="1"/>
</dbReference>
<reference evidence="2 3" key="1">
    <citation type="journal article" date="2021" name="Sci. Rep.">
        <title>The distribution of antibiotic resistance genes in chicken gut microbiota commensals.</title>
        <authorList>
            <person name="Juricova H."/>
            <person name="Matiasovicova J."/>
            <person name="Kubasova T."/>
            <person name="Cejkova D."/>
            <person name="Rychlik I."/>
        </authorList>
    </citation>
    <scope>NUCLEOTIDE SEQUENCE [LARGE SCALE GENOMIC DNA]</scope>
    <source>
        <strain evidence="2 3">An564</strain>
    </source>
</reference>
<dbReference type="Pfam" id="PF06177">
    <property type="entry name" value="QueT"/>
    <property type="match status" value="1"/>
</dbReference>
<dbReference type="PANTHER" id="PTHR40044">
    <property type="entry name" value="INTEGRAL MEMBRANE PROTEIN-RELATED"/>
    <property type="match status" value="1"/>
</dbReference>
<dbReference type="RefSeq" id="WP_191392942.1">
    <property type="nucleotide sequence ID" value="NZ_JACSNR010000001.1"/>
</dbReference>
<dbReference type="Proteomes" id="UP000724149">
    <property type="component" value="Unassembled WGS sequence"/>
</dbReference>
<keyword evidence="1" id="KW-0812">Transmembrane</keyword>
<dbReference type="PANTHER" id="PTHR40044:SF1">
    <property type="entry name" value="INTEGRAL MEMBRANE PROTEIN"/>
    <property type="match status" value="1"/>
</dbReference>
<keyword evidence="1" id="KW-0472">Membrane</keyword>
<proteinExistence type="predicted"/>
<feature type="transmembrane region" description="Helical" evidence="1">
    <location>
        <begin position="75"/>
        <end position="96"/>
    </location>
</feature>
<gene>
    <name evidence="2" type="ORF">H9X81_02190</name>
</gene>
<keyword evidence="1" id="KW-1133">Transmembrane helix</keyword>
<feature type="transmembrane region" description="Helical" evidence="1">
    <location>
        <begin position="43"/>
        <end position="63"/>
    </location>
</feature>
<comment type="caution">
    <text evidence="2">The sequence shown here is derived from an EMBL/GenBank/DDBJ whole genome shotgun (WGS) entry which is preliminary data.</text>
</comment>
<feature type="transmembrane region" description="Helical" evidence="1">
    <location>
        <begin position="139"/>
        <end position="162"/>
    </location>
</feature>
<keyword evidence="3" id="KW-1185">Reference proteome</keyword>
<accession>A0ABS2GM00</accession>
<dbReference type="EMBL" id="JACSNR010000001">
    <property type="protein sequence ID" value="MBM6922505.1"/>
    <property type="molecule type" value="Genomic_DNA"/>
</dbReference>
<name>A0ABS2GM00_9FIRM</name>
<protein>
    <submittedName>
        <fullName evidence="2">QueT transporter family protein</fullName>
    </submittedName>
</protein>
<feature type="transmembrane region" description="Helical" evidence="1">
    <location>
        <begin position="108"/>
        <end position="127"/>
    </location>
</feature>
<organism evidence="2 3">
    <name type="scientific">Hydrogenoanaerobacterium saccharovorans</name>
    <dbReference type="NCBI Taxonomy" id="474960"/>
    <lineage>
        <taxon>Bacteria</taxon>
        <taxon>Bacillati</taxon>
        <taxon>Bacillota</taxon>
        <taxon>Clostridia</taxon>
        <taxon>Eubacteriales</taxon>
        <taxon>Oscillospiraceae</taxon>
        <taxon>Hydrogenoanaerobacterium</taxon>
    </lineage>
</organism>
<sequence>MTKTGSARRLAAAGLIGAAYLALCAAFPALSFGQIQVRFAEVFTLLPLFTPAGIWGVTIGCALSNIYGLALGTNIIGIWDIFLGTGATFVAAVLTYKFRDIQFRGLPILSALMPVLLNALVVGGELTMVMSPTFDLRIFWLNFGSVGLGEFIACFVIGLPLYRYLQSSGLAFRVFSNID</sequence>
<evidence type="ECO:0000313" key="3">
    <source>
        <dbReference type="Proteomes" id="UP000724149"/>
    </source>
</evidence>
<evidence type="ECO:0000313" key="2">
    <source>
        <dbReference type="EMBL" id="MBM6922505.1"/>
    </source>
</evidence>
<evidence type="ECO:0000256" key="1">
    <source>
        <dbReference type="SAM" id="Phobius"/>
    </source>
</evidence>
<dbReference type="InterPro" id="IPR010387">
    <property type="entry name" value="QueT"/>
</dbReference>